<dbReference type="GO" id="GO:0032259">
    <property type="term" value="P:methylation"/>
    <property type="evidence" value="ECO:0007669"/>
    <property type="project" value="UniProtKB-KW"/>
</dbReference>
<dbReference type="InterPro" id="IPR036390">
    <property type="entry name" value="WH_DNA-bd_sf"/>
</dbReference>
<evidence type="ECO:0000259" key="5">
    <source>
        <dbReference type="Pfam" id="PF08100"/>
    </source>
</evidence>
<evidence type="ECO:0000313" key="7">
    <source>
        <dbReference type="EMBL" id="VFR61215.1"/>
    </source>
</evidence>
<dbReference type="GO" id="GO:0046983">
    <property type="term" value="F:protein dimerization activity"/>
    <property type="evidence" value="ECO:0007669"/>
    <property type="project" value="InterPro"/>
</dbReference>
<evidence type="ECO:0000313" key="6">
    <source>
        <dbReference type="EMBL" id="VFR32348.1"/>
    </source>
</evidence>
<dbReference type="CDD" id="cd02440">
    <property type="entry name" value="AdoMet_MTases"/>
    <property type="match status" value="1"/>
</dbReference>
<accession>A0A484SGR5</accession>
<dbReference type="InterPro" id="IPR029063">
    <property type="entry name" value="SAM-dependent_MTases_sf"/>
</dbReference>
<dbReference type="SUPFAM" id="SSF53335">
    <property type="entry name" value="S-adenosyl-L-methionine-dependent methyltransferases"/>
    <property type="match status" value="1"/>
</dbReference>
<dbReference type="AlphaFoldDB" id="A0A484SGR5"/>
<dbReference type="Pfam" id="PF08100">
    <property type="entry name" value="Dimerisation"/>
    <property type="match status" value="1"/>
</dbReference>
<proteinExistence type="predicted"/>
<feature type="domain" description="O-methyltransferase dimerisation" evidence="5">
    <location>
        <begin position="23"/>
        <end position="88"/>
    </location>
</feature>
<evidence type="ECO:0000256" key="3">
    <source>
        <dbReference type="ARBA" id="ARBA00022691"/>
    </source>
</evidence>
<dbReference type="InterPro" id="IPR036388">
    <property type="entry name" value="WH-like_DNA-bd_sf"/>
</dbReference>
<keyword evidence="1 7" id="KW-0489">Methyltransferase</keyword>
<dbReference type="PANTHER" id="PTHR43712:SF2">
    <property type="entry name" value="O-METHYLTRANSFERASE CICE"/>
    <property type="match status" value="1"/>
</dbReference>
<sequence length="346" mass="36777">MTDHPPRRDKIDALLSSVSPALALLAAMQLDLFTGLAPGRQSAVQLGERLSLPAERLSRLLYALAAAGLLTEEAGAFSNTPETAAFLTKGSPHYMGASHELLSDLWHADLRTAQSIEDGRPAAPHDFDDMDHVALSAFLRGLVPSALSVGRELSGILEVGEGASFVDIGGGSGAALVGLVETRPAARAVVFELPSVVAAARPIIDEFGHAGRISFEEGDITRETPKGEHDVALLRAMLQVLSPEQAQVAVNHVFQCLKPGGTILITGGGILHNDRKTPTSGVYLNLTLMNLYESGRSYTLGEHYEWLKHAGFIDSRARPLASGSLLISATKPHGLPVHHRANSFQS</sequence>
<evidence type="ECO:0000256" key="1">
    <source>
        <dbReference type="ARBA" id="ARBA00022603"/>
    </source>
</evidence>
<dbReference type="Gene3D" id="1.10.10.10">
    <property type="entry name" value="Winged helix-like DNA-binding domain superfamily/Winged helix DNA-binding domain"/>
    <property type="match status" value="1"/>
</dbReference>
<gene>
    <name evidence="6" type="ORF">ANK1_4144</name>
    <name evidence="7" type="ORF">ANK2_4145</name>
</gene>
<dbReference type="PANTHER" id="PTHR43712">
    <property type="entry name" value="PUTATIVE (AFU_ORTHOLOGUE AFUA_4G14580)-RELATED"/>
    <property type="match status" value="1"/>
</dbReference>
<dbReference type="EMBL" id="CAADIF010000005">
    <property type="protein sequence ID" value="VFR61215.1"/>
    <property type="molecule type" value="Genomic_DNA"/>
</dbReference>
<protein>
    <submittedName>
        <fullName evidence="7">O-methyltransferase, family 2</fullName>
    </submittedName>
</protein>
<reference evidence="7" key="1">
    <citation type="submission" date="2019-03" db="EMBL/GenBank/DDBJ databases">
        <authorList>
            <person name="Danneels B."/>
        </authorList>
    </citation>
    <scope>NUCLEOTIDE SEQUENCE</scope>
</reference>
<dbReference type="PIRSF" id="PIRSF005739">
    <property type="entry name" value="O-mtase"/>
    <property type="match status" value="1"/>
</dbReference>
<organism evidence="7">
    <name type="scientific">plant metagenome</name>
    <dbReference type="NCBI Taxonomy" id="1297885"/>
    <lineage>
        <taxon>unclassified sequences</taxon>
        <taxon>metagenomes</taxon>
        <taxon>organismal metagenomes</taxon>
    </lineage>
</organism>
<dbReference type="SUPFAM" id="SSF46785">
    <property type="entry name" value="Winged helix' DNA-binding domain"/>
    <property type="match status" value="1"/>
</dbReference>
<evidence type="ECO:0000256" key="2">
    <source>
        <dbReference type="ARBA" id="ARBA00022679"/>
    </source>
</evidence>
<keyword evidence="2 7" id="KW-0808">Transferase</keyword>
<dbReference type="InterPro" id="IPR016461">
    <property type="entry name" value="COMT-like"/>
</dbReference>
<dbReference type="InterPro" id="IPR012967">
    <property type="entry name" value="COMT_dimerisation"/>
</dbReference>
<keyword evidence="3" id="KW-0949">S-adenosyl-L-methionine</keyword>
<evidence type="ECO:0000259" key="4">
    <source>
        <dbReference type="Pfam" id="PF00891"/>
    </source>
</evidence>
<dbReference type="PROSITE" id="PS51683">
    <property type="entry name" value="SAM_OMT_II"/>
    <property type="match status" value="1"/>
</dbReference>
<dbReference type="Pfam" id="PF00891">
    <property type="entry name" value="Methyltransf_2"/>
    <property type="match status" value="1"/>
</dbReference>
<dbReference type="InterPro" id="IPR001077">
    <property type="entry name" value="COMT_C"/>
</dbReference>
<dbReference type="EMBL" id="CAADIA010000006">
    <property type="protein sequence ID" value="VFR32348.1"/>
    <property type="molecule type" value="Genomic_DNA"/>
</dbReference>
<dbReference type="Gene3D" id="3.40.50.150">
    <property type="entry name" value="Vaccinia Virus protein VP39"/>
    <property type="match status" value="1"/>
</dbReference>
<dbReference type="GO" id="GO:0008171">
    <property type="term" value="F:O-methyltransferase activity"/>
    <property type="evidence" value="ECO:0007669"/>
    <property type="project" value="InterPro"/>
</dbReference>
<name>A0A484SGR5_9ZZZZ</name>
<feature type="domain" description="O-methyltransferase C-terminal" evidence="4">
    <location>
        <begin position="163"/>
        <end position="312"/>
    </location>
</feature>